<dbReference type="EMBL" id="CP002177">
    <property type="protein sequence ID" value="ADY81690.1"/>
    <property type="molecule type" value="Genomic_DNA"/>
</dbReference>
<name>F0KNP1_ACIP2</name>
<dbReference type="RefSeq" id="WP_014206704.1">
    <property type="nucleotide sequence ID" value="NC_016603.1"/>
</dbReference>
<keyword evidence="2" id="KW-1185">Reference proteome</keyword>
<dbReference type="Proteomes" id="UP000007477">
    <property type="component" value="Chromosome"/>
</dbReference>
<organism evidence="1 2">
    <name type="scientific">Acinetobacter pittii (strain PHEA-2)</name>
    <dbReference type="NCBI Taxonomy" id="871585"/>
    <lineage>
        <taxon>Bacteria</taxon>
        <taxon>Pseudomonadati</taxon>
        <taxon>Pseudomonadota</taxon>
        <taxon>Gammaproteobacteria</taxon>
        <taxon>Moraxellales</taxon>
        <taxon>Moraxellaceae</taxon>
        <taxon>Acinetobacter</taxon>
        <taxon>Acinetobacter calcoaceticus/baumannii complex</taxon>
    </lineage>
</organism>
<reference key="1">
    <citation type="submission" date="2010-08" db="EMBL/GenBank/DDBJ databases">
        <title>The genome sequence of a nonpathogenic wastewater-adapted bacterium Acinetobacter calcoaceticus PHEA-2 and comparative genomics insights into environmental adaptation.</title>
        <authorList>
            <person name="Zhan Y."/>
            <person name="Yan Y."/>
            <person name="Zhang W."/>
            <person name="Chen M."/>
            <person name="Ping S."/>
            <person name="Lu W."/>
            <person name="Lin M."/>
        </authorList>
    </citation>
    <scope>NUCLEOTIDE SEQUENCE</scope>
    <source>
        <strain>PHEA-2</strain>
    </source>
</reference>
<dbReference type="AlphaFoldDB" id="F0KNP1"/>
<proteinExistence type="predicted"/>
<dbReference type="RefSeq" id="YP_004995372.1">
    <property type="nucleotide sequence ID" value="NC_016603.1"/>
</dbReference>
<dbReference type="KEGG" id="acc:BDGL_001104"/>
<accession>F0KNP1</accession>
<reference evidence="1 2" key="2">
    <citation type="journal article" date="2011" name="J. Bacteriol.">
        <title>Genome sequence of Acinetobacter calcoaceticus PHEA-2, isolated from industry wastewater.</title>
        <authorList>
            <person name="Zhan Y."/>
            <person name="Yan Y."/>
            <person name="Zhang W."/>
            <person name="Yu H."/>
            <person name="Chen M."/>
            <person name="Lu W."/>
            <person name="Ping S."/>
            <person name="Peng Z."/>
            <person name="Yuan M."/>
            <person name="Zhou Z."/>
            <person name="Elmerich C."/>
            <person name="Lin M."/>
        </authorList>
    </citation>
    <scope>NUCLEOTIDE SEQUENCE [LARGE SCALE GENOMIC DNA]</scope>
    <source>
        <strain evidence="1 2">PHEA-2</strain>
    </source>
</reference>
<sequence length="43" mass="4938">MTEVEVIFNKQAPFSSNDENIKNTTLYSCSNLLMIKLQIALFK</sequence>
<dbReference type="HOGENOM" id="CLU_3228206_0_0_6"/>
<protein>
    <submittedName>
        <fullName evidence="1">Uncharacterized protein</fullName>
    </submittedName>
</protein>
<dbReference type="GeneID" id="11639285"/>
<evidence type="ECO:0000313" key="2">
    <source>
        <dbReference type="Proteomes" id="UP000007477"/>
    </source>
</evidence>
<evidence type="ECO:0000313" key="1">
    <source>
        <dbReference type="EMBL" id="ADY81690.1"/>
    </source>
</evidence>
<gene>
    <name evidence="1" type="ordered locus">BDGL_001104</name>
</gene>